<dbReference type="PANTHER" id="PTHR33495:SF2">
    <property type="entry name" value="ANTI-SIGMA FACTOR ANTAGONIST TM_1081-RELATED"/>
    <property type="match status" value="1"/>
</dbReference>
<comment type="similarity">
    <text evidence="1 2">Belongs to the anti-sigma-factor antagonist family.</text>
</comment>
<dbReference type="InterPro" id="IPR003658">
    <property type="entry name" value="Anti-sigma_ant"/>
</dbReference>
<dbReference type="RefSeq" id="WP_353940671.1">
    <property type="nucleotide sequence ID" value="NZ_CP159534.1"/>
</dbReference>
<feature type="domain" description="STAS" evidence="3">
    <location>
        <begin position="7"/>
        <end position="116"/>
    </location>
</feature>
<dbReference type="Pfam" id="PF01740">
    <property type="entry name" value="STAS"/>
    <property type="match status" value="1"/>
</dbReference>
<reference evidence="4" key="1">
    <citation type="submission" date="2024-06" db="EMBL/GenBank/DDBJ databases">
        <title>Streptomyces sp. strain HUAS MG91 genome sequences.</title>
        <authorList>
            <person name="Mo P."/>
        </authorList>
    </citation>
    <scope>NUCLEOTIDE SEQUENCE</scope>
    <source>
        <strain evidence="4">HUAS MG91</strain>
    </source>
</reference>
<dbReference type="InterPro" id="IPR036513">
    <property type="entry name" value="STAS_dom_sf"/>
</dbReference>
<dbReference type="NCBIfam" id="TIGR00377">
    <property type="entry name" value="ant_ant_sig"/>
    <property type="match status" value="1"/>
</dbReference>
<dbReference type="CDD" id="cd07043">
    <property type="entry name" value="STAS_anti-anti-sigma_factors"/>
    <property type="match status" value="1"/>
</dbReference>
<proteinExistence type="inferred from homology"/>
<dbReference type="Gene3D" id="3.30.750.24">
    <property type="entry name" value="STAS domain"/>
    <property type="match status" value="1"/>
</dbReference>
<evidence type="ECO:0000256" key="1">
    <source>
        <dbReference type="ARBA" id="ARBA00009013"/>
    </source>
</evidence>
<evidence type="ECO:0000259" key="3">
    <source>
        <dbReference type="PROSITE" id="PS50801"/>
    </source>
</evidence>
<gene>
    <name evidence="4" type="ORF">ABII15_02985</name>
</gene>
<sequence>MTDRTLTATLLSHASGATVLTLAGEVDHHTAPQFYAAMDQAPFTPETPVVIDLADLAYCDSTGITALISAYNRAQDTHSRLIFTDPHRDLMHLLRIVGLDQLFTFRPTVTDALEALRSPTEA</sequence>
<accession>A0AAU8IMB6</accession>
<dbReference type="PANTHER" id="PTHR33495">
    <property type="entry name" value="ANTI-SIGMA FACTOR ANTAGONIST TM_1081-RELATED-RELATED"/>
    <property type="match status" value="1"/>
</dbReference>
<organism evidence="4">
    <name type="scientific">Streptomyces tabacisoli</name>
    <dbReference type="NCBI Taxonomy" id="3156398"/>
    <lineage>
        <taxon>Bacteria</taxon>
        <taxon>Bacillati</taxon>
        <taxon>Actinomycetota</taxon>
        <taxon>Actinomycetes</taxon>
        <taxon>Kitasatosporales</taxon>
        <taxon>Streptomycetaceae</taxon>
        <taxon>Streptomyces</taxon>
    </lineage>
</organism>
<name>A0AAU8IMB6_9ACTN</name>
<dbReference type="KEGG" id="stac:ABII15_02985"/>
<evidence type="ECO:0000313" key="4">
    <source>
        <dbReference type="EMBL" id="XCJ68989.1"/>
    </source>
</evidence>
<dbReference type="SUPFAM" id="SSF52091">
    <property type="entry name" value="SpoIIaa-like"/>
    <property type="match status" value="1"/>
</dbReference>
<dbReference type="EMBL" id="CP159534">
    <property type="protein sequence ID" value="XCJ68989.1"/>
    <property type="molecule type" value="Genomic_DNA"/>
</dbReference>
<protein>
    <recommendedName>
        <fullName evidence="2">Anti-sigma factor antagonist</fullName>
    </recommendedName>
</protein>
<evidence type="ECO:0000256" key="2">
    <source>
        <dbReference type="RuleBase" id="RU003749"/>
    </source>
</evidence>
<dbReference type="PROSITE" id="PS50801">
    <property type="entry name" value="STAS"/>
    <property type="match status" value="1"/>
</dbReference>
<dbReference type="InterPro" id="IPR002645">
    <property type="entry name" value="STAS_dom"/>
</dbReference>
<dbReference type="AlphaFoldDB" id="A0AAU8IMB6"/>
<dbReference type="GO" id="GO:0043856">
    <property type="term" value="F:anti-sigma factor antagonist activity"/>
    <property type="evidence" value="ECO:0007669"/>
    <property type="project" value="InterPro"/>
</dbReference>